<feature type="non-terminal residue" evidence="1">
    <location>
        <position position="509"/>
    </location>
</feature>
<dbReference type="EMBL" id="UINC01013609">
    <property type="protein sequence ID" value="SVA58686.1"/>
    <property type="molecule type" value="Genomic_DNA"/>
</dbReference>
<name>A0A381X1L6_9ZZZZ</name>
<dbReference type="AlphaFoldDB" id="A0A381X1L6"/>
<protein>
    <submittedName>
        <fullName evidence="1">Uncharacterized protein</fullName>
    </submittedName>
</protein>
<sequence>MPRARGALVWPLSATLALLASLHTGVASSRTGIPGGFPQDKGTENAKTPPLYDTIRDAKLVHAGQILDGSFRLDRFELKLTDGHLYLAPQTNGVVTTVVFLGNGLIRGYPPDAVEHHQLKKLSDRHHVEETFDRLLIWSAGDVSNQIRALATPADERDTDRANRLLESRREARLHQQLDNPDSRVLNDLLRRQAETLHSERTYLAVELNTKDHGWLTVEVEPNQHEEVRLYRYDRRRQVTDTWMNVHQLFDFAPDDQDAALDGFPVDPDSLDKDDATGTALGLPLRPIVTPTDGRPARATVSRTQVDLALENNGDATGTAALLVEPLEPTRGLRLRISPTLGVTDVRWRPDHTNGSLDSALLVEPDALDGKDTAPDEPTSLSGAPLHFVQERYDRLMDDDLFEPWVTVAFPHTVGRGDQFILELAYEGELIERQRQTLDFLLKDTIFWYPKHPDTLSSRLDLTFRVPERYRIASAGTLTDEQVVDETRIVRWVTDGPVRSMAFHYGEFE</sequence>
<organism evidence="1">
    <name type="scientific">marine metagenome</name>
    <dbReference type="NCBI Taxonomy" id="408172"/>
    <lineage>
        <taxon>unclassified sequences</taxon>
        <taxon>metagenomes</taxon>
        <taxon>ecological metagenomes</taxon>
    </lineage>
</organism>
<evidence type="ECO:0000313" key="1">
    <source>
        <dbReference type="EMBL" id="SVA58686.1"/>
    </source>
</evidence>
<accession>A0A381X1L6</accession>
<reference evidence="1" key="1">
    <citation type="submission" date="2018-05" db="EMBL/GenBank/DDBJ databases">
        <authorList>
            <person name="Lanie J.A."/>
            <person name="Ng W.-L."/>
            <person name="Kazmierczak K.M."/>
            <person name="Andrzejewski T.M."/>
            <person name="Davidsen T.M."/>
            <person name="Wayne K.J."/>
            <person name="Tettelin H."/>
            <person name="Glass J.I."/>
            <person name="Rusch D."/>
            <person name="Podicherti R."/>
            <person name="Tsui H.-C.T."/>
            <person name="Winkler M.E."/>
        </authorList>
    </citation>
    <scope>NUCLEOTIDE SEQUENCE</scope>
</reference>
<proteinExistence type="predicted"/>
<gene>
    <name evidence="1" type="ORF">METZ01_LOCUS111540</name>
</gene>